<dbReference type="Pfam" id="PF00288">
    <property type="entry name" value="GHMP_kinases_N"/>
    <property type="match status" value="1"/>
</dbReference>
<dbReference type="SUPFAM" id="SSF54211">
    <property type="entry name" value="Ribosomal protein S5 domain 2-like"/>
    <property type="match status" value="1"/>
</dbReference>
<dbReference type="EMBL" id="CAFBMG010000155">
    <property type="protein sequence ID" value="CAB4913263.1"/>
    <property type="molecule type" value="Genomic_DNA"/>
</dbReference>
<feature type="domain" description="GHMP kinase C-terminal" evidence="7">
    <location>
        <begin position="188"/>
        <end position="256"/>
    </location>
</feature>
<keyword evidence="5" id="KW-0067">ATP-binding</keyword>
<dbReference type="GO" id="GO:0016301">
    <property type="term" value="F:kinase activity"/>
    <property type="evidence" value="ECO:0007669"/>
    <property type="project" value="UniProtKB-KW"/>
</dbReference>
<evidence type="ECO:0000256" key="1">
    <source>
        <dbReference type="ARBA" id="ARBA00022605"/>
    </source>
</evidence>
<dbReference type="Gene3D" id="3.30.230.10">
    <property type="match status" value="1"/>
</dbReference>
<dbReference type="PANTHER" id="PTHR20861">
    <property type="entry name" value="HOMOSERINE/4-DIPHOSPHOCYTIDYL-2-C-METHYL-D-ERYTHRITOL KINASE"/>
    <property type="match status" value="1"/>
</dbReference>
<organism evidence="8">
    <name type="scientific">freshwater metagenome</name>
    <dbReference type="NCBI Taxonomy" id="449393"/>
    <lineage>
        <taxon>unclassified sequences</taxon>
        <taxon>metagenomes</taxon>
        <taxon>ecological metagenomes</taxon>
    </lineage>
</organism>
<dbReference type="InterPro" id="IPR013750">
    <property type="entry name" value="GHMP_kinase_C_dom"/>
</dbReference>
<dbReference type="EMBL" id="CAEZSF010000160">
    <property type="protein sequence ID" value="CAB4548253.1"/>
    <property type="molecule type" value="Genomic_DNA"/>
</dbReference>
<dbReference type="Pfam" id="PF08544">
    <property type="entry name" value="GHMP_kinases_C"/>
    <property type="match status" value="1"/>
</dbReference>
<evidence type="ECO:0000259" key="6">
    <source>
        <dbReference type="Pfam" id="PF00288"/>
    </source>
</evidence>
<dbReference type="PANTHER" id="PTHR20861:SF1">
    <property type="entry name" value="HOMOSERINE KINASE"/>
    <property type="match status" value="1"/>
</dbReference>
<accession>A0A6J6CD96</accession>
<dbReference type="SUPFAM" id="SSF55060">
    <property type="entry name" value="GHMP Kinase, C-terminal domain"/>
    <property type="match status" value="1"/>
</dbReference>
<name>A0A6J6CD96_9ZZZZ</name>
<dbReference type="InterPro" id="IPR036554">
    <property type="entry name" value="GHMP_kinase_C_sf"/>
</dbReference>
<dbReference type="InterPro" id="IPR006204">
    <property type="entry name" value="GHMP_kinase_N_dom"/>
</dbReference>
<proteinExistence type="predicted"/>
<evidence type="ECO:0000256" key="4">
    <source>
        <dbReference type="ARBA" id="ARBA00022777"/>
    </source>
</evidence>
<evidence type="ECO:0000256" key="3">
    <source>
        <dbReference type="ARBA" id="ARBA00022741"/>
    </source>
</evidence>
<evidence type="ECO:0000256" key="5">
    <source>
        <dbReference type="ARBA" id="ARBA00022840"/>
    </source>
</evidence>
<evidence type="ECO:0000256" key="2">
    <source>
        <dbReference type="ARBA" id="ARBA00022679"/>
    </source>
</evidence>
<keyword evidence="1" id="KW-0028">Amino-acid biosynthesis</keyword>
<protein>
    <submittedName>
        <fullName evidence="8">Unannotated protein</fullName>
    </submittedName>
</protein>
<dbReference type="Gene3D" id="3.30.70.890">
    <property type="entry name" value="GHMP kinase, C-terminal domain"/>
    <property type="match status" value="1"/>
</dbReference>
<sequence length="285" mass="29599">MHVSAPASSANLGPGFDCLALALDLPFELSDSPAHLDRDEQGWLVVERTHPAAVAYVLAGGEPNRPLWWRSPIPPGRGLGFSGAARVAGAYLALLTSGADATPAQQQAFAVAAKLEGHADNAAASIWGGMTVAAGEQALSLEMPEGLEVIVWWPEKSTSTNASRSVLAPTLSREAAAFSIARSSLWVAAIATGDLSKLRVACEDEVHQNERLLARPDSAEVLQELLANEQVLAAWLSGSGPTVAALMPAGASADLLAPRLFESGRTRVLAVSAIGVNQVSSTPNT</sequence>
<dbReference type="GO" id="GO:0005524">
    <property type="term" value="F:ATP binding"/>
    <property type="evidence" value="ECO:0007669"/>
    <property type="project" value="UniProtKB-KW"/>
</dbReference>
<dbReference type="InterPro" id="IPR014721">
    <property type="entry name" value="Ribsml_uS5_D2-typ_fold_subgr"/>
</dbReference>
<gene>
    <name evidence="8" type="ORF">UFOPK1358_01447</name>
    <name evidence="9" type="ORF">UFOPK3519_01551</name>
</gene>
<reference evidence="8" key="1">
    <citation type="submission" date="2020-05" db="EMBL/GenBank/DDBJ databases">
        <authorList>
            <person name="Chiriac C."/>
            <person name="Salcher M."/>
            <person name="Ghai R."/>
            <person name="Kavagutti S V."/>
        </authorList>
    </citation>
    <scope>NUCLEOTIDE SEQUENCE</scope>
</reference>
<dbReference type="PRINTS" id="PR00958">
    <property type="entry name" value="HOMSERKINASE"/>
</dbReference>
<evidence type="ECO:0000313" key="8">
    <source>
        <dbReference type="EMBL" id="CAB4548253.1"/>
    </source>
</evidence>
<keyword evidence="3" id="KW-0547">Nucleotide-binding</keyword>
<keyword evidence="4" id="KW-0418">Kinase</keyword>
<dbReference type="InterPro" id="IPR020568">
    <property type="entry name" value="Ribosomal_Su5_D2-typ_SF"/>
</dbReference>
<keyword evidence="2" id="KW-0808">Transferase</keyword>
<dbReference type="GO" id="GO:0008652">
    <property type="term" value="P:amino acid biosynthetic process"/>
    <property type="evidence" value="ECO:0007669"/>
    <property type="project" value="UniProtKB-KW"/>
</dbReference>
<evidence type="ECO:0000313" key="9">
    <source>
        <dbReference type="EMBL" id="CAB4913263.1"/>
    </source>
</evidence>
<evidence type="ECO:0000259" key="7">
    <source>
        <dbReference type="Pfam" id="PF08544"/>
    </source>
</evidence>
<dbReference type="AlphaFoldDB" id="A0A6J6CD96"/>
<feature type="domain" description="GHMP kinase N-terminal" evidence="6">
    <location>
        <begin position="70"/>
        <end position="129"/>
    </location>
</feature>